<dbReference type="Proteomes" id="UP001497512">
    <property type="component" value="Chromosome 8"/>
</dbReference>
<evidence type="ECO:0000256" key="1">
    <source>
        <dbReference type="SAM" id="MobiDB-lite"/>
    </source>
</evidence>
<dbReference type="PANTHER" id="PTHR34572">
    <property type="entry name" value="GOLGIN FAMILY A PROTEIN"/>
    <property type="match status" value="1"/>
</dbReference>
<organism evidence="2 3">
    <name type="scientific">Sphagnum troendelagicum</name>
    <dbReference type="NCBI Taxonomy" id="128251"/>
    <lineage>
        <taxon>Eukaryota</taxon>
        <taxon>Viridiplantae</taxon>
        <taxon>Streptophyta</taxon>
        <taxon>Embryophyta</taxon>
        <taxon>Bryophyta</taxon>
        <taxon>Sphagnophytina</taxon>
        <taxon>Sphagnopsida</taxon>
        <taxon>Sphagnales</taxon>
        <taxon>Sphagnaceae</taxon>
        <taxon>Sphagnum</taxon>
    </lineage>
</organism>
<feature type="compositionally biased region" description="Basic and acidic residues" evidence="1">
    <location>
        <begin position="92"/>
        <end position="103"/>
    </location>
</feature>
<gene>
    <name evidence="2" type="ORF">CSSPTR1EN2_LOCUS22124</name>
</gene>
<evidence type="ECO:0000313" key="2">
    <source>
        <dbReference type="EMBL" id="CAK9234252.1"/>
    </source>
</evidence>
<proteinExistence type="predicted"/>
<name>A0ABP0V253_9BRYO</name>
<accession>A0ABP0V253</accession>
<keyword evidence="3" id="KW-1185">Reference proteome</keyword>
<dbReference type="EMBL" id="OZ019900">
    <property type="protein sequence ID" value="CAK9234252.1"/>
    <property type="molecule type" value="Genomic_DNA"/>
</dbReference>
<feature type="region of interest" description="Disordered" evidence="1">
    <location>
        <begin position="61"/>
        <end position="180"/>
    </location>
</feature>
<protein>
    <submittedName>
        <fullName evidence="2">Uncharacterized protein</fullName>
    </submittedName>
</protein>
<evidence type="ECO:0000313" key="3">
    <source>
        <dbReference type="Proteomes" id="UP001497512"/>
    </source>
</evidence>
<feature type="region of interest" description="Disordered" evidence="1">
    <location>
        <begin position="1"/>
        <end position="23"/>
    </location>
</feature>
<sequence length="197" mass="21393">MEGGTGTTRMGSRSSTRHGPVSVFQGKVRRWRKSWTPFASPSPSASGSRILLYKWLPLAPPSNANGGKEVTTEETTPPKALRFLPVAVVQAQRKEEEERKTAVETEALNQEESEQPEAMDTFDGSLHEDIPSNPSEELNAVNDHKELGTESLNDESIPKSEGNGHLLDASKEGQGAEMDENLAQLDLESAHTELGAS</sequence>
<dbReference type="PANTHER" id="PTHR34572:SF1">
    <property type="entry name" value="GOLGIN FAMILY A PROTEIN"/>
    <property type="match status" value="1"/>
</dbReference>
<reference evidence="2" key="1">
    <citation type="submission" date="2024-02" db="EMBL/GenBank/DDBJ databases">
        <authorList>
            <consortium name="ELIXIR-Norway"/>
            <consortium name="Elixir Norway"/>
        </authorList>
    </citation>
    <scope>NUCLEOTIDE SEQUENCE</scope>
</reference>